<accession>A0A2Z7CB36</accession>
<dbReference type="AlphaFoldDB" id="A0A2Z7CB36"/>
<evidence type="ECO:0000313" key="2">
    <source>
        <dbReference type="EMBL" id="KZV41538.1"/>
    </source>
</evidence>
<dbReference type="Proteomes" id="UP000250235">
    <property type="component" value="Unassembled WGS sequence"/>
</dbReference>
<dbReference type="EMBL" id="KQ999428">
    <property type="protein sequence ID" value="KZV41538.1"/>
    <property type="molecule type" value="Genomic_DNA"/>
</dbReference>
<protein>
    <submittedName>
        <fullName evidence="2">Uncharacterized protein</fullName>
    </submittedName>
</protein>
<evidence type="ECO:0000313" key="3">
    <source>
        <dbReference type="Proteomes" id="UP000250235"/>
    </source>
</evidence>
<proteinExistence type="predicted"/>
<name>A0A2Z7CB36_9LAMI</name>
<gene>
    <name evidence="2" type="ORF">F511_06576</name>
</gene>
<feature type="chain" id="PRO_5016384269" evidence="1">
    <location>
        <begin position="22"/>
        <end position="57"/>
    </location>
</feature>
<feature type="signal peptide" evidence="1">
    <location>
        <begin position="1"/>
        <end position="21"/>
    </location>
</feature>
<keyword evidence="3" id="KW-1185">Reference proteome</keyword>
<sequence>MPKRGKVVAAVVLGRLLTIEADLVMEIVEEADAVGSNLKEKEVVDLTKDQEEIFDIG</sequence>
<keyword evidence="1" id="KW-0732">Signal</keyword>
<organism evidence="2 3">
    <name type="scientific">Dorcoceras hygrometricum</name>
    <dbReference type="NCBI Taxonomy" id="472368"/>
    <lineage>
        <taxon>Eukaryota</taxon>
        <taxon>Viridiplantae</taxon>
        <taxon>Streptophyta</taxon>
        <taxon>Embryophyta</taxon>
        <taxon>Tracheophyta</taxon>
        <taxon>Spermatophyta</taxon>
        <taxon>Magnoliopsida</taxon>
        <taxon>eudicotyledons</taxon>
        <taxon>Gunneridae</taxon>
        <taxon>Pentapetalae</taxon>
        <taxon>asterids</taxon>
        <taxon>lamiids</taxon>
        <taxon>Lamiales</taxon>
        <taxon>Gesneriaceae</taxon>
        <taxon>Didymocarpoideae</taxon>
        <taxon>Trichosporeae</taxon>
        <taxon>Loxocarpinae</taxon>
        <taxon>Dorcoceras</taxon>
    </lineage>
</organism>
<evidence type="ECO:0000256" key="1">
    <source>
        <dbReference type="SAM" id="SignalP"/>
    </source>
</evidence>
<reference evidence="2 3" key="1">
    <citation type="journal article" date="2015" name="Proc. Natl. Acad. Sci. U.S.A.">
        <title>The resurrection genome of Boea hygrometrica: A blueprint for survival of dehydration.</title>
        <authorList>
            <person name="Xiao L."/>
            <person name="Yang G."/>
            <person name="Zhang L."/>
            <person name="Yang X."/>
            <person name="Zhao S."/>
            <person name="Ji Z."/>
            <person name="Zhou Q."/>
            <person name="Hu M."/>
            <person name="Wang Y."/>
            <person name="Chen M."/>
            <person name="Xu Y."/>
            <person name="Jin H."/>
            <person name="Xiao X."/>
            <person name="Hu G."/>
            <person name="Bao F."/>
            <person name="Hu Y."/>
            <person name="Wan P."/>
            <person name="Li L."/>
            <person name="Deng X."/>
            <person name="Kuang T."/>
            <person name="Xiang C."/>
            <person name="Zhu J.K."/>
            <person name="Oliver M.J."/>
            <person name="He Y."/>
        </authorList>
    </citation>
    <scope>NUCLEOTIDE SEQUENCE [LARGE SCALE GENOMIC DNA]</scope>
    <source>
        <strain evidence="3">cv. XS01</strain>
    </source>
</reference>